<dbReference type="HAMAP" id="MF_00966">
    <property type="entry name" value="G6PD"/>
    <property type="match status" value="1"/>
</dbReference>
<comment type="similarity">
    <text evidence="6">Belongs to the glucose-6-phosphate dehydrogenase family.</text>
</comment>
<evidence type="ECO:0000256" key="2">
    <source>
        <dbReference type="ARBA" id="ARBA00022526"/>
    </source>
</evidence>
<feature type="domain" description="Glucose-6-phosphate dehydrogenase NAD-binding" evidence="7">
    <location>
        <begin position="11"/>
        <end position="175"/>
    </location>
</feature>
<dbReference type="Pfam" id="PF00479">
    <property type="entry name" value="G6PD_N"/>
    <property type="match status" value="1"/>
</dbReference>
<feature type="binding site" evidence="6">
    <location>
        <position position="137"/>
    </location>
    <ligand>
        <name>NADP(+)</name>
        <dbReference type="ChEBI" id="CHEBI:58349"/>
    </ligand>
</feature>
<evidence type="ECO:0000256" key="1">
    <source>
        <dbReference type="ARBA" id="ARBA00004937"/>
    </source>
</evidence>
<dbReference type="RefSeq" id="WP_122193515.1">
    <property type="nucleotide sequence ID" value="NZ_JBHSKC010000005.1"/>
</dbReference>
<accession>A0A3M2M965</accession>
<dbReference type="InterPro" id="IPR022675">
    <property type="entry name" value="G6P_DH_C"/>
</dbReference>
<feature type="binding site" evidence="6">
    <location>
        <position position="205"/>
    </location>
    <ligand>
        <name>substrate</name>
    </ligand>
</feature>
<dbReference type="Gene3D" id="3.30.360.10">
    <property type="entry name" value="Dihydrodipicolinate Reductase, domain 2"/>
    <property type="match status" value="1"/>
</dbReference>
<evidence type="ECO:0000256" key="4">
    <source>
        <dbReference type="ARBA" id="ARBA00023002"/>
    </source>
</evidence>
<proteinExistence type="inferred from homology"/>
<evidence type="ECO:0000313" key="9">
    <source>
        <dbReference type="EMBL" id="RMI46334.1"/>
    </source>
</evidence>
<name>A0A3M2M965_9ACTN</name>
<evidence type="ECO:0000256" key="6">
    <source>
        <dbReference type="HAMAP-Rule" id="MF_00966"/>
    </source>
</evidence>
<dbReference type="SUPFAM" id="SSF51735">
    <property type="entry name" value="NAD(P)-binding Rossmann-fold domains"/>
    <property type="match status" value="1"/>
</dbReference>
<evidence type="ECO:0000256" key="5">
    <source>
        <dbReference type="ARBA" id="ARBA00023277"/>
    </source>
</evidence>
<organism evidence="9 10">
    <name type="scientific">Actinomadura harenae</name>
    <dbReference type="NCBI Taxonomy" id="2483351"/>
    <lineage>
        <taxon>Bacteria</taxon>
        <taxon>Bacillati</taxon>
        <taxon>Actinomycetota</taxon>
        <taxon>Actinomycetes</taxon>
        <taxon>Streptosporangiales</taxon>
        <taxon>Thermomonosporaceae</taxon>
        <taxon>Actinomadura</taxon>
    </lineage>
</organism>
<dbReference type="AlphaFoldDB" id="A0A3M2M965"/>
<dbReference type="PRINTS" id="PR00079">
    <property type="entry name" value="G6PDHDRGNASE"/>
</dbReference>
<dbReference type="SUPFAM" id="SSF55347">
    <property type="entry name" value="Glyceraldehyde-3-phosphate dehydrogenase-like, C-terminal domain"/>
    <property type="match status" value="1"/>
</dbReference>
<comment type="caution">
    <text evidence="6">Lacks conserved residue(s) required for the propagation of feature annotation.</text>
</comment>
<dbReference type="EMBL" id="RFFG01000009">
    <property type="protein sequence ID" value="RMI46334.1"/>
    <property type="molecule type" value="Genomic_DNA"/>
</dbReference>
<keyword evidence="2 6" id="KW-0313">Glucose metabolism</keyword>
<evidence type="ECO:0000256" key="3">
    <source>
        <dbReference type="ARBA" id="ARBA00022857"/>
    </source>
</evidence>
<dbReference type="InterPro" id="IPR022674">
    <property type="entry name" value="G6P_DH_NAD-bd"/>
</dbReference>
<reference evidence="9 10" key="1">
    <citation type="submission" date="2018-10" db="EMBL/GenBank/DDBJ databases">
        <title>Isolation from soil.</title>
        <authorList>
            <person name="Hu J."/>
        </authorList>
    </citation>
    <scope>NUCLEOTIDE SEQUENCE [LARGE SCALE GENOMIC DNA]</scope>
    <source>
        <strain evidence="9 10">NEAU-Ht49</strain>
    </source>
</reference>
<keyword evidence="3 6" id="KW-0521">NADP</keyword>
<keyword evidence="5 6" id="KW-0119">Carbohydrate metabolism</keyword>
<feature type="binding site" evidence="6">
    <location>
        <position position="167"/>
    </location>
    <ligand>
        <name>substrate</name>
    </ligand>
</feature>
<dbReference type="InterPro" id="IPR036291">
    <property type="entry name" value="NAD(P)-bd_dom_sf"/>
</dbReference>
<dbReference type="GO" id="GO:0004345">
    <property type="term" value="F:glucose-6-phosphate dehydrogenase activity"/>
    <property type="evidence" value="ECO:0007669"/>
    <property type="project" value="UniProtKB-UniRule"/>
</dbReference>
<dbReference type="GO" id="GO:0006006">
    <property type="term" value="P:glucose metabolic process"/>
    <property type="evidence" value="ECO:0007669"/>
    <property type="project" value="UniProtKB-KW"/>
</dbReference>
<feature type="binding site" evidence="6">
    <location>
        <position position="315"/>
    </location>
    <ligand>
        <name>substrate</name>
    </ligand>
</feature>
<evidence type="ECO:0000259" key="7">
    <source>
        <dbReference type="Pfam" id="PF00479"/>
    </source>
</evidence>
<dbReference type="UniPathway" id="UPA00115">
    <property type="reaction ID" value="UER00408"/>
</dbReference>
<keyword evidence="10" id="KW-1185">Reference proteome</keyword>
<comment type="catalytic activity">
    <reaction evidence="6">
        <text>D-glucose 6-phosphate + NADP(+) = 6-phospho-D-glucono-1,5-lactone + NADPH + H(+)</text>
        <dbReference type="Rhea" id="RHEA:15841"/>
        <dbReference type="ChEBI" id="CHEBI:15378"/>
        <dbReference type="ChEBI" id="CHEBI:57783"/>
        <dbReference type="ChEBI" id="CHEBI:57955"/>
        <dbReference type="ChEBI" id="CHEBI:58349"/>
        <dbReference type="ChEBI" id="CHEBI:61548"/>
        <dbReference type="EC" id="1.1.1.49"/>
    </reaction>
</comment>
<evidence type="ECO:0000259" key="8">
    <source>
        <dbReference type="Pfam" id="PF02781"/>
    </source>
</evidence>
<gene>
    <name evidence="6" type="primary">zwf</name>
    <name evidence="9" type="ORF">EBO15_07150</name>
</gene>
<dbReference type="PANTHER" id="PTHR23429:SF0">
    <property type="entry name" value="GLUCOSE-6-PHOSPHATE 1-DEHYDROGENASE"/>
    <property type="match status" value="1"/>
</dbReference>
<comment type="function">
    <text evidence="6">Catalyzes the oxidation of glucose 6-phosphate to 6-phosphogluconolactone.</text>
</comment>
<dbReference type="Pfam" id="PF02781">
    <property type="entry name" value="G6PD_C"/>
    <property type="match status" value="1"/>
</dbReference>
<keyword evidence="4 6" id="KW-0560">Oxidoreductase</keyword>
<evidence type="ECO:0000313" key="10">
    <source>
        <dbReference type="Proteomes" id="UP000282674"/>
    </source>
</evidence>
<feature type="binding site" evidence="6">
    <location>
        <position position="46"/>
    </location>
    <ligand>
        <name>NADP(+)</name>
        <dbReference type="ChEBI" id="CHEBI:58349"/>
    </ligand>
</feature>
<sequence>MSRGPVASALVIYGITGDLARKSLLPALYRLAERGRLHVPVIGVTRRSWTDDDLRAHARAAIGDELDESVFDRFASRLRIVDGDLTDPETYRRIRDAVADAPFVTHYMATPPTQFTTIADRLGQAGLNRDARLVVEKPYGHDQASARALDDDLHRTFADDDLFRVDHYLGSEAVRGVPVARFANPILETVMNRDHVASIQITMAEDFDVADRGAFYDPTGAVRDVVQNHLLQVLALLTMDPPSCRDALAENVAKWELMRAVRTIEPSDLVRGQYDGYLHVPGVHPDSTTETFVAAGIWIDNWRWKGVPIHLRAGKCLPVTSAEAVVELREPPVSLYGHPEPNLIRLHLPKRHGLALDLSLNRAEGQPVQAAAVPVQVPPVGVAEPPYEHVLEAAIVGDAAAFASFPFIEESWRVVSKIIDLDDAPPRYIPGTWGPGSSETLPGPSGWHRIAGA</sequence>
<dbReference type="PANTHER" id="PTHR23429">
    <property type="entry name" value="GLUCOSE-6-PHOSPHATE 1-DEHYDROGENASE G6PD"/>
    <property type="match status" value="1"/>
</dbReference>
<dbReference type="GO" id="GO:0005829">
    <property type="term" value="C:cytosol"/>
    <property type="evidence" value="ECO:0007669"/>
    <property type="project" value="TreeGrafter"/>
</dbReference>
<dbReference type="OrthoDB" id="9802739at2"/>
<protein>
    <recommendedName>
        <fullName evidence="6">Glucose-6-phosphate 1-dehydrogenase</fullName>
        <shortName evidence="6">G6PD</shortName>
        <ecNumber evidence="6">1.1.1.49</ecNumber>
    </recommendedName>
</protein>
<dbReference type="InterPro" id="IPR001282">
    <property type="entry name" value="G6P_DH"/>
</dbReference>
<dbReference type="GO" id="GO:0050661">
    <property type="term" value="F:NADP binding"/>
    <property type="evidence" value="ECO:0007669"/>
    <property type="project" value="UniProtKB-UniRule"/>
</dbReference>
<dbReference type="PIRSF" id="PIRSF000110">
    <property type="entry name" value="G6PD"/>
    <property type="match status" value="1"/>
</dbReference>
<feature type="binding site" evidence="6">
    <location>
        <begin position="84"/>
        <end position="85"/>
    </location>
    <ligand>
        <name>NADP(+)</name>
        <dbReference type="ChEBI" id="CHEBI:58349"/>
    </ligand>
</feature>
<feature type="domain" description="Glucose-6-phosphate dehydrogenase C-terminal" evidence="8">
    <location>
        <begin position="179"/>
        <end position="441"/>
    </location>
</feature>
<feature type="binding site" evidence="6">
    <location>
        <position position="224"/>
    </location>
    <ligand>
        <name>substrate</name>
    </ligand>
</feature>
<feature type="active site" description="Proton acceptor" evidence="6">
    <location>
        <position position="229"/>
    </location>
</feature>
<dbReference type="EC" id="1.1.1.49" evidence="6"/>
<comment type="caution">
    <text evidence="9">The sequence shown here is derived from an EMBL/GenBank/DDBJ whole genome shotgun (WGS) entry which is preliminary data.</text>
</comment>
<comment type="pathway">
    <text evidence="1 6">Carbohydrate degradation; pentose phosphate pathway; D-ribulose 5-phosphate from D-glucose 6-phosphate (oxidative stage): step 1/3.</text>
</comment>
<dbReference type="GO" id="GO:0009051">
    <property type="term" value="P:pentose-phosphate shunt, oxidative branch"/>
    <property type="evidence" value="ECO:0007669"/>
    <property type="project" value="TreeGrafter"/>
</dbReference>
<dbReference type="Proteomes" id="UP000282674">
    <property type="component" value="Unassembled WGS sequence"/>
</dbReference>
<dbReference type="Gene3D" id="3.40.50.720">
    <property type="entry name" value="NAD(P)-binding Rossmann-like Domain"/>
    <property type="match status" value="1"/>
</dbReference>